<proteinExistence type="predicted"/>
<keyword evidence="2" id="KW-0812">Transmembrane</keyword>
<keyword evidence="2" id="KW-1133">Transmembrane helix</keyword>
<dbReference type="RefSeq" id="WP_126273289.1">
    <property type="nucleotide sequence ID" value="NZ_CP034463.1"/>
</dbReference>
<keyword evidence="4" id="KW-1185">Reference proteome</keyword>
<protein>
    <submittedName>
        <fullName evidence="3">Uncharacterized protein</fullName>
    </submittedName>
</protein>
<evidence type="ECO:0000256" key="2">
    <source>
        <dbReference type="SAM" id="Phobius"/>
    </source>
</evidence>
<feature type="compositionally biased region" description="Basic and acidic residues" evidence="1">
    <location>
        <begin position="69"/>
        <end position="78"/>
    </location>
</feature>
<gene>
    <name evidence="3" type="ORF">EJC51_25985</name>
</gene>
<feature type="transmembrane region" description="Helical" evidence="2">
    <location>
        <begin position="6"/>
        <end position="24"/>
    </location>
</feature>
<dbReference type="EMBL" id="CP034463">
    <property type="protein sequence ID" value="AZP19214.1"/>
    <property type="molecule type" value="Genomic_DNA"/>
</dbReference>
<name>A0A3Q9C0T2_9ACTN</name>
<dbReference type="AlphaFoldDB" id="A0A3Q9C0T2"/>
<evidence type="ECO:0000313" key="3">
    <source>
        <dbReference type="EMBL" id="AZP19214.1"/>
    </source>
</evidence>
<evidence type="ECO:0000313" key="4">
    <source>
        <dbReference type="Proteomes" id="UP000280197"/>
    </source>
</evidence>
<organism evidence="3 4">
    <name type="scientific">Streptomyces aquilus</name>
    <dbReference type="NCBI Taxonomy" id="2548456"/>
    <lineage>
        <taxon>Bacteria</taxon>
        <taxon>Bacillati</taxon>
        <taxon>Actinomycetota</taxon>
        <taxon>Actinomycetes</taxon>
        <taxon>Kitasatosporales</taxon>
        <taxon>Streptomycetaceae</taxon>
        <taxon>Streptomyces</taxon>
    </lineage>
</organism>
<keyword evidence="2" id="KW-0472">Membrane</keyword>
<accession>A0A3Q9C0T2</accession>
<feature type="region of interest" description="Disordered" evidence="1">
    <location>
        <begin position="56"/>
        <end position="78"/>
    </location>
</feature>
<reference evidence="3 4" key="1">
    <citation type="submission" date="2018-12" db="EMBL/GenBank/DDBJ databases">
        <authorList>
            <person name="Li K."/>
        </authorList>
    </citation>
    <scope>NUCLEOTIDE SEQUENCE [LARGE SCALE GENOMIC DNA]</scope>
    <source>
        <strain evidence="4">CR22</strain>
    </source>
</reference>
<sequence length="78" mass="8482">METFVTVIVILAMIALGVLLIHLLNSQHSDRMAAFHYGRSGMPVPGPAAARRKAHGWARVSGAAGRRNRRDDGAHRPN</sequence>
<dbReference type="KEGG" id="saqu:EJC51_25985"/>
<dbReference type="Proteomes" id="UP000280197">
    <property type="component" value="Chromosome"/>
</dbReference>
<evidence type="ECO:0000256" key="1">
    <source>
        <dbReference type="SAM" id="MobiDB-lite"/>
    </source>
</evidence>